<keyword evidence="10" id="KW-0067">ATP-binding</keyword>
<dbReference type="InterPro" id="IPR036097">
    <property type="entry name" value="HisK_dim/P_sf"/>
</dbReference>
<evidence type="ECO:0000313" key="10">
    <source>
        <dbReference type="EMBL" id="MEN1758965.1"/>
    </source>
</evidence>
<dbReference type="NCBIfam" id="TIGR00229">
    <property type="entry name" value="sensory_box"/>
    <property type="match status" value="1"/>
</dbReference>
<evidence type="ECO:0000259" key="7">
    <source>
        <dbReference type="PROSITE" id="PS50109"/>
    </source>
</evidence>
<dbReference type="SMART" id="SM00387">
    <property type="entry name" value="HATPase_c"/>
    <property type="match status" value="1"/>
</dbReference>
<dbReference type="InterPro" id="IPR001610">
    <property type="entry name" value="PAC"/>
</dbReference>
<evidence type="ECO:0000256" key="4">
    <source>
        <dbReference type="ARBA" id="ARBA00022777"/>
    </source>
</evidence>
<dbReference type="RefSeq" id="WP_343184349.1">
    <property type="nucleotide sequence ID" value="NZ_JBCITM010000001.1"/>
</dbReference>
<feature type="transmembrane region" description="Helical" evidence="6">
    <location>
        <begin position="145"/>
        <end position="165"/>
    </location>
</feature>
<feature type="transmembrane region" description="Helical" evidence="6">
    <location>
        <begin position="33"/>
        <end position="54"/>
    </location>
</feature>
<proteinExistence type="predicted"/>
<reference evidence="10 11" key="1">
    <citation type="submission" date="2024-04" db="EMBL/GenBank/DDBJ databases">
        <title>Genome sequencing and metabolic network reconstruction of aminoacids and betaine degradation by Anoxynatronum sibiricum.</title>
        <authorList>
            <person name="Detkova E.N."/>
            <person name="Boltjanskaja Y.V."/>
            <person name="Mardanov A.V."/>
            <person name="Kevbrin V."/>
        </authorList>
    </citation>
    <scope>NUCLEOTIDE SEQUENCE [LARGE SCALE GENOMIC DNA]</scope>
    <source>
        <strain evidence="10 11">Z-7981</strain>
    </source>
</reference>
<dbReference type="Proteomes" id="UP001407405">
    <property type="component" value="Unassembled WGS sequence"/>
</dbReference>
<dbReference type="Pfam" id="PF08447">
    <property type="entry name" value="PAS_3"/>
    <property type="match status" value="1"/>
</dbReference>
<evidence type="ECO:0000259" key="8">
    <source>
        <dbReference type="PROSITE" id="PS50112"/>
    </source>
</evidence>
<dbReference type="InterPro" id="IPR036890">
    <property type="entry name" value="HATPase_C_sf"/>
</dbReference>
<evidence type="ECO:0000256" key="3">
    <source>
        <dbReference type="ARBA" id="ARBA00022553"/>
    </source>
</evidence>
<evidence type="ECO:0000256" key="5">
    <source>
        <dbReference type="ARBA" id="ARBA00023012"/>
    </source>
</evidence>
<dbReference type="GO" id="GO:0005524">
    <property type="term" value="F:ATP binding"/>
    <property type="evidence" value="ECO:0007669"/>
    <property type="project" value="UniProtKB-KW"/>
</dbReference>
<dbReference type="EMBL" id="JBCITM010000001">
    <property type="protein sequence ID" value="MEN1758965.1"/>
    <property type="molecule type" value="Genomic_DNA"/>
</dbReference>
<feature type="domain" description="Histidine kinase" evidence="7">
    <location>
        <begin position="346"/>
        <end position="572"/>
    </location>
</feature>
<feature type="transmembrane region" description="Helical" evidence="6">
    <location>
        <begin position="6"/>
        <end position="26"/>
    </location>
</feature>
<sequence>MFEISPSLASLAFLTLFITLLYFYIFSKNHEPYINYWGFSWTMYTISLFISMLLLNQPGLTVLIGLKVICDLLNSLFLLGGTYLFVGRKIPRYWIQFLFINLLWITLAVYYDLPVLTVTLIASVFFSVVAVATGVMLFRYWDTNWADRVIGGLVFIIWGLHKAYYPFLFPVYSDSHLGYTSEIIFANILNFSILIIYLQKIRSQLALSEKRFRLMADNAKDLIYLYQLKPMLKFEYISPSSLNMLGYEPEAFYDNPSLFSELVHPADLVMMDLLTEPDHINPGPVTIRFLHKEGHYIWTEQHTTILHDAAGHMKAVEGIARDITDRKRIEEEMMQSEKSRHSLLTNISHELRTPITSILGYVSALLDGTITMKETRINYLELIQSKALRLQRLIQDLFELTQLESGQISFNFSQVTVAEFIQNNLQKCEWDVNHAGIVFQLVNEVTLKDLQREIIVDIERMDQVISNLVFNAIRHTPQSGLIALQASVFEADHHQNLQVKVIDNGVGIDETDLKHIFERFYRGGGQKGIVYEGSGLGLTISREIIEFHGGHIWADSKLYEGSSFCFTLPLYEP</sequence>
<dbReference type="InterPro" id="IPR000700">
    <property type="entry name" value="PAS-assoc_C"/>
</dbReference>
<dbReference type="Gene3D" id="3.30.450.20">
    <property type="entry name" value="PAS domain"/>
    <property type="match status" value="1"/>
</dbReference>
<keyword evidence="10" id="KW-0547">Nucleotide-binding</keyword>
<dbReference type="Pfam" id="PF02518">
    <property type="entry name" value="HATPase_c"/>
    <property type="match status" value="1"/>
</dbReference>
<dbReference type="SUPFAM" id="SSF55874">
    <property type="entry name" value="ATPase domain of HSP90 chaperone/DNA topoisomerase II/histidine kinase"/>
    <property type="match status" value="1"/>
</dbReference>
<dbReference type="InterPro" id="IPR005467">
    <property type="entry name" value="His_kinase_dom"/>
</dbReference>
<dbReference type="SMART" id="SM00388">
    <property type="entry name" value="HisKA"/>
    <property type="match status" value="1"/>
</dbReference>
<comment type="caution">
    <text evidence="10">The sequence shown here is derived from an EMBL/GenBank/DDBJ whole genome shotgun (WGS) entry which is preliminary data.</text>
</comment>
<dbReference type="InterPro" id="IPR000014">
    <property type="entry name" value="PAS"/>
</dbReference>
<keyword evidence="4" id="KW-0808">Transferase</keyword>
<dbReference type="PROSITE" id="PS50113">
    <property type="entry name" value="PAC"/>
    <property type="match status" value="1"/>
</dbReference>
<evidence type="ECO:0000259" key="9">
    <source>
        <dbReference type="PROSITE" id="PS50113"/>
    </source>
</evidence>
<keyword evidence="6" id="KW-0472">Membrane</keyword>
<dbReference type="PRINTS" id="PR00344">
    <property type="entry name" value="BCTRLSENSOR"/>
</dbReference>
<evidence type="ECO:0000256" key="1">
    <source>
        <dbReference type="ARBA" id="ARBA00000085"/>
    </source>
</evidence>
<dbReference type="CDD" id="cd00075">
    <property type="entry name" value="HATPase"/>
    <property type="match status" value="1"/>
</dbReference>
<organism evidence="10 11">
    <name type="scientific">Anoxynatronum sibiricum</name>
    <dbReference type="NCBI Taxonomy" id="210623"/>
    <lineage>
        <taxon>Bacteria</taxon>
        <taxon>Bacillati</taxon>
        <taxon>Bacillota</taxon>
        <taxon>Clostridia</taxon>
        <taxon>Eubacteriales</taxon>
        <taxon>Clostridiaceae</taxon>
        <taxon>Anoxynatronum</taxon>
    </lineage>
</organism>
<name>A0ABU9VQ34_9CLOT</name>
<keyword evidence="5" id="KW-0902">Two-component regulatory system</keyword>
<evidence type="ECO:0000313" key="11">
    <source>
        <dbReference type="Proteomes" id="UP001407405"/>
    </source>
</evidence>
<keyword evidence="11" id="KW-1185">Reference proteome</keyword>
<feature type="transmembrane region" description="Helical" evidence="6">
    <location>
        <begin position="60"/>
        <end position="86"/>
    </location>
</feature>
<evidence type="ECO:0000256" key="6">
    <source>
        <dbReference type="SAM" id="Phobius"/>
    </source>
</evidence>
<comment type="catalytic activity">
    <reaction evidence="1">
        <text>ATP + protein L-histidine = ADP + protein N-phospho-L-histidine.</text>
        <dbReference type="EC" id="2.7.13.3"/>
    </reaction>
</comment>
<dbReference type="PANTHER" id="PTHR43547:SF2">
    <property type="entry name" value="HYBRID SIGNAL TRANSDUCTION HISTIDINE KINASE C"/>
    <property type="match status" value="1"/>
</dbReference>
<dbReference type="CDD" id="cd00082">
    <property type="entry name" value="HisKA"/>
    <property type="match status" value="1"/>
</dbReference>
<dbReference type="InterPro" id="IPR004358">
    <property type="entry name" value="Sig_transdc_His_kin-like_C"/>
</dbReference>
<dbReference type="InterPro" id="IPR035965">
    <property type="entry name" value="PAS-like_dom_sf"/>
</dbReference>
<dbReference type="Gene3D" id="1.10.287.130">
    <property type="match status" value="1"/>
</dbReference>
<dbReference type="InterPro" id="IPR013655">
    <property type="entry name" value="PAS_fold_3"/>
</dbReference>
<dbReference type="InterPro" id="IPR003594">
    <property type="entry name" value="HATPase_dom"/>
</dbReference>
<keyword evidence="3" id="KW-0597">Phosphoprotein</keyword>
<gene>
    <name evidence="10" type="ORF">AAIG11_00640</name>
</gene>
<dbReference type="EC" id="2.7.13.3" evidence="2"/>
<accession>A0ABU9VQ34</accession>
<dbReference type="Gene3D" id="3.30.565.10">
    <property type="entry name" value="Histidine kinase-like ATPase, C-terminal domain"/>
    <property type="match status" value="1"/>
</dbReference>
<evidence type="ECO:0000256" key="2">
    <source>
        <dbReference type="ARBA" id="ARBA00012438"/>
    </source>
</evidence>
<dbReference type="Pfam" id="PF00512">
    <property type="entry name" value="HisKA"/>
    <property type="match status" value="1"/>
</dbReference>
<feature type="domain" description="PAS" evidence="8">
    <location>
        <begin position="208"/>
        <end position="267"/>
    </location>
</feature>
<keyword evidence="4" id="KW-0418">Kinase</keyword>
<feature type="domain" description="PAC" evidence="9">
    <location>
        <begin position="283"/>
        <end position="335"/>
    </location>
</feature>
<feature type="transmembrane region" description="Helical" evidence="6">
    <location>
        <begin position="177"/>
        <end position="198"/>
    </location>
</feature>
<dbReference type="SUPFAM" id="SSF47384">
    <property type="entry name" value="Homodimeric domain of signal transducing histidine kinase"/>
    <property type="match status" value="1"/>
</dbReference>
<protein>
    <recommendedName>
        <fullName evidence="2">histidine kinase</fullName>
        <ecNumber evidence="2">2.7.13.3</ecNumber>
    </recommendedName>
</protein>
<feature type="transmembrane region" description="Helical" evidence="6">
    <location>
        <begin position="93"/>
        <end position="111"/>
    </location>
</feature>
<dbReference type="PROSITE" id="PS50112">
    <property type="entry name" value="PAS"/>
    <property type="match status" value="1"/>
</dbReference>
<dbReference type="PANTHER" id="PTHR43547">
    <property type="entry name" value="TWO-COMPONENT HISTIDINE KINASE"/>
    <property type="match status" value="1"/>
</dbReference>
<dbReference type="SUPFAM" id="SSF55785">
    <property type="entry name" value="PYP-like sensor domain (PAS domain)"/>
    <property type="match status" value="1"/>
</dbReference>
<keyword evidence="6" id="KW-1133">Transmembrane helix</keyword>
<feature type="transmembrane region" description="Helical" evidence="6">
    <location>
        <begin position="117"/>
        <end position="138"/>
    </location>
</feature>
<dbReference type="PROSITE" id="PS50109">
    <property type="entry name" value="HIS_KIN"/>
    <property type="match status" value="1"/>
</dbReference>
<keyword evidence="6" id="KW-0812">Transmembrane</keyword>
<dbReference type="InterPro" id="IPR003661">
    <property type="entry name" value="HisK_dim/P_dom"/>
</dbReference>
<dbReference type="CDD" id="cd00130">
    <property type="entry name" value="PAS"/>
    <property type="match status" value="1"/>
</dbReference>
<dbReference type="SMART" id="SM00086">
    <property type="entry name" value="PAC"/>
    <property type="match status" value="1"/>
</dbReference>